<protein>
    <submittedName>
        <fullName evidence="3">HNH endonuclease</fullName>
    </submittedName>
</protein>
<dbReference type="SMART" id="SM00507">
    <property type="entry name" value="HNHc"/>
    <property type="match status" value="1"/>
</dbReference>
<dbReference type="AlphaFoldDB" id="A0A3M0GL86"/>
<organism evidence="3 4">
    <name type="scientific">Tessaracoccus antarcticus</name>
    <dbReference type="NCBI Taxonomy" id="2479848"/>
    <lineage>
        <taxon>Bacteria</taxon>
        <taxon>Bacillati</taxon>
        <taxon>Actinomycetota</taxon>
        <taxon>Actinomycetes</taxon>
        <taxon>Propionibacteriales</taxon>
        <taxon>Propionibacteriaceae</taxon>
        <taxon>Tessaracoccus</taxon>
    </lineage>
</organism>
<dbReference type="Proteomes" id="UP000275256">
    <property type="component" value="Unassembled WGS sequence"/>
</dbReference>
<dbReference type="InterPro" id="IPR003870">
    <property type="entry name" value="DUF222"/>
</dbReference>
<dbReference type="EMBL" id="REFW01000001">
    <property type="protein sequence ID" value="RMB61909.1"/>
    <property type="molecule type" value="Genomic_DNA"/>
</dbReference>
<sequence length="471" mass="50298">MVVCSIFVSGGGNNRGMDETTDGGLGQLAAVLDVVVAMASATSGDASGLLAVVAGVDGLCDRLAAVRMGLLHDAEMVREPGLSVAERLHATNRVSRASSRSDVRLAKDLADRFPVVARAWRDGTLSGQQARGIVAGLKHLPLALSPSQLETCQSEVVAFADRLDPDELRVLAQRMAEVVDPDHAEALEADRVERDARIAFQRRSMVVYPDHHGSMLIRGQVPIADGQLFLAQLEALMPSAASYQLAGEVPERSARRADAFVRWCGITASSGQLPAVGGDRPQVLLSLTLETLMKGLGAGALLASGEPISAGEARRLCCDAQVIPAVLGGPSEVLDVGRSHRFFTKAIRAALVLRDLGCAFPGCDAPPAACDAHHHTPWWAGGTTCVANGVLLCAYHHRLVEPDPDRSAEVQWQILLDPETGLPWFTPPRQIDPARVPRLHHRFLLRGTSPPTHLEGRATPPSLQPSPHWHS</sequence>
<feature type="domain" description="HNH nuclease" evidence="2">
    <location>
        <begin position="346"/>
        <end position="398"/>
    </location>
</feature>
<reference evidence="3 4" key="1">
    <citation type="submission" date="2018-10" db="EMBL/GenBank/DDBJ databases">
        <title>Tessaracoccus antarcticuss sp. nov., isolated from sediment.</title>
        <authorList>
            <person name="Zhou L.Y."/>
            <person name="Du Z.J."/>
        </authorList>
    </citation>
    <scope>NUCLEOTIDE SEQUENCE [LARGE SCALE GENOMIC DNA]</scope>
    <source>
        <strain evidence="3 4">JDX10</strain>
    </source>
</reference>
<evidence type="ECO:0000313" key="4">
    <source>
        <dbReference type="Proteomes" id="UP000275256"/>
    </source>
</evidence>
<name>A0A3M0GL86_9ACTN</name>
<evidence type="ECO:0000313" key="3">
    <source>
        <dbReference type="EMBL" id="RMB61909.1"/>
    </source>
</evidence>
<keyword evidence="3" id="KW-0255">Endonuclease</keyword>
<evidence type="ECO:0000259" key="2">
    <source>
        <dbReference type="SMART" id="SM00507"/>
    </source>
</evidence>
<proteinExistence type="predicted"/>
<gene>
    <name evidence="3" type="ORF">EAX62_04760</name>
</gene>
<dbReference type="GO" id="GO:0004519">
    <property type="term" value="F:endonuclease activity"/>
    <property type="evidence" value="ECO:0007669"/>
    <property type="project" value="UniProtKB-KW"/>
</dbReference>
<evidence type="ECO:0000256" key="1">
    <source>
        <dbReference type="SAM" id="MobiDB-lite"/>
    </source>
</evidence>
<accession>A0A3M0GL86</accession>
<dbReference type="Pfam" id="PF02720">
    <property type="entry name" value="DUF222"/>
    <property type="match status" value="1"/>
</dbReference>
<dbReference type="InterPro" id="IPR003615">
    <property type="entry name" value="HNH_nuc"/>
</dbReference>
<feature type="region of interest" description="Disordered" evidence="1">
    <location>
        <begin position="446"/>
        <end position="471"/>
    </location>
</feature>
<keyword evidence="3" id="KW-0540">Nuclease</keyword>
<keyword evidence="4" id="KW-1185">Reference proteome</keyword>
<dbReference type="CDD" id="cd00085">
    <property type="entry name" value="HNHc"/>
    <property type="match status" value="1"/>
</dbReference>
<comment type="caution">
    <text evidence="3">The sequence shown here is derived from an EMBL/GenBank/DDBJ whole genome shotgun (WGS) entry which is preliminary data.</text>
</comment>
<keyword evidence="3" id="KW-0378">Hydrolase</keyword>